<name>A0A7R9L1B2_9ACAR</name>
<protein>
    <recommendedName>
        <fullName evidence="1">FAS1 domain-containing protein</fullName>
    </recommendedName>
</protein>
<dbReference type="SUPFAM" id="SSF82153">
    <property type="entry name" value="FAS1 domain"/>
    <property type="match status" value="1"/>
</dbReference>
<dbReference type="InterPro" id="IPR000782">
    <property type="entry name" value="FAS1_domain"/>
</dbReference>
<dbReference type="OrthoDB" id="6414653at2759"/>
<proteinExistence type="predicted"/>
<dbReference type="Proteomes" id="UP000759131">
    <property type="component" value="Unassembled WGS sequence"/>
</dbReference>
<gene>
    <name evidence="2" type="ORF">OSB1V03_LOCUS13345</name>
</gene>
<feature type="domain" description="FAS1" evidence="1">
    <location>
        <begin position="19"/>
        <end position="53"/>
    </location>
</feature>
<accession>A0A7R9L1B2</accession>
<dbReference type="Pfam" id="PF02469">
    <property type="entry name" value="Fasciclin"/>
    <property type="match status" value="1"/>
</dbReference>
<dbReference type="EMBL" id="CAJPIZ010011840">
    <property type="protein sequence ID" value="CAG2113376.1"/>
    <property type="molecule type" value="Genomic_DNA"/>
</dbReference>
<dbReference type="AlphaFoldDB" id="A0A7R9L1B2"/>
<dbReference type="InterPro" id="IPR036378">
    <property type="entry name" value="FAS1_dom_sf"/>
</dbReference>
<dbReference type="Gene3D" id="2.30.180.10">
    <property type="entry name" value="FAS1 domain"/>
    <property type="match status" value="1"/>
</dbReference>
<keyword evidence="3" id="KW-1185">Reference proteome</keyword>
<sequence>MDFFSNLNFLYFNPKLTKKSNLYIEWEGKRARIVRPDVQAINGVIHVIDTVLMKKRDLSVNSSSHPVVSITLTIIIQDDNHYDKYLSSQLNNENNLKQIIENN</sequence>
<evidence type="ECO:0000313" key="3">
    <source>
        <dbReference type="Proteomes" id="UP000759131"/>
    </source>
</evidence>
<dbReference type="EMBL" id="OC866415">
    <property type="protein sequence ID" value="CAD7632946.1"/>
    <property type="molecule type" value="Genomic_DNA"/>
</dbReference>
<evidence type="ECO:0000259" key="1">
    <source>
        <dbReference type="Pfam" id="PF02469"/>
    </source>
</evidence>
<organism evidence="2">
    <name type="scientific">Medioppia subpectinata</name>
    <dbReference type="NCBI Taxonomy" id="1979941"/>
    <lineage>
        <taxon>Eukaryota</taxon>
        <taxon>Metazoa</taxon>
        <taxon>Ecdysozoa</taxon>
        <taxon>Arthropoda</taxon>
        <taxon>Chelicerata</taxon>
        <taxon>Arachnida</taxon>
        <taxon>Acari</taxon>
        <taxon>Acariformes</taxon>
        <taxon>Sarcoptiformes</taxon>
        <taxon>Oribatida</taxon>
        <taxon>Brachypylina</taxon>
        <taxon>Oppioidea</taxon>
        <taxon>Oppiidae</taxon>
        <taxon>Medioppia</taxon>
    </lineage>
</organism>
<evidence type="ECO:0000313" key="2">
    <source>
        <dbReference type="EMBL" id="CAD7632946.1"/>
    </source>
</evidence>
<reference evidence="2" key="1">
    <citation type="submission" date="2020-11" db="EMBL/GenBank/DDBJ databases">
        <authorList>
            <person name="Tran Van P."/>
        </authorList>
    </citation>
    <scope>NUCLEOTIDE SEQUENCE</scope>
</reference>